<accession>A0A7X9RXB4</accession>
<sequence length="148" mass="17453">MRKIIKINQENWSNFYDDATQRMFGCEPEMLINFTPYINLFVFDYGRLKQNIHFYVGCELTPAKVEDRDGDIVDTVSHAYMNFSLSEDSLQSDSSDENTFILEGQPELDEIHFFRNESELFSFFMSEEALQGLRVSEDCKEDMECRTY</sequence>
<reference evidence="1 2" key="1">
    <citation type="submission" date="2020-04" db="EMBL/GenBank/DDBJ databases">
        <title>Flammeovirga sp. SR4, a novel species isolated from seawater.</title>
        <authorList>
            <person name="Wang X."/>
        </authorList>
    </citation>
    <scope>NUCLEOTIDE SEQUENCE [LARGE SCALE GENOMIC DNA]</scope>
    <source>
        <strain evidence="1 2">ATCC 23126</strain>
    </source>
</reference>
<dbReference type="Proteomes" id="UP000576082">
    <property type="component" value="Unassembled WGS sequence"/>
</dbReference>
<comment type="caution">
    <text evidence="1">The sequence shown here is derived from an EMBL/GenBank/DDBJ whole genome shotgun (WGS) entry which is preliminary data.</text>
</comment>
<name>A0A7X9RXB4_9BACT</name>
<evidence type="ECO:0000313" key="1">
    <source>
        <dbReference type="EMBL" id="NME70487.1"/>
    </source>
</evidence>
<dbReference type="RefSeq" id="WP_169658721.1">
    <property type="nucleotide sequence ID" value="NZ_JABANE010000065.1"/>
</dbReference>
<evidence type="ECO:0000313" key="2">
    <source>
        <dbReference type="Proteomes" id="UP000576082"/>
    </source>
</evidence>
<gene>
    <name evidence="1" type="ORF">HHU12_21100</name>
</gene>
<proteinExistence type="predicted"/>
<organism evidence="1 2">
    <name type="scientific">Flammeovirga aprica JL-4</name>
    <dbReference type="NCBI Taxonomy" id="694437"/>
    <lineage>
        <taxon>Bacteria</taxon>
        <taxon>Pseudomonadati</taxon>
        <taxon>Bacteroidota</taxon>
        <taxon>Cytophagia</taxon>
        <taxon>Cytophagales</taxon>
        <taxon>Flammeovirgaceae</taxon>
        <taxon>Flammeovirga</taxon>
    </lineage>
</organism>
<protein>
    <submittedName>
        <fullName evidence="1">Uncharacterized protein</fullName>
    </submittedName>
</protein>
<dbReference type="AlphaFoldDB" id="A0A7X9RXB4"/>
<keyword evidence="2" id="KW-1185">Reference proteome</keyword>
<dbReference type="EMBL" id="JABANE010000065">
    <property type="protein sequence ID" value="NME70487.1"/>
    <property type="molecule type" value="Genomic_DNA"/>
</dbReference>